<dbReference type="CDD" id="cd00165">
    <property type="entry name" value="S4"/>
    <property type="match status" value="1"/>
</dbReference>
<keyword evidence="8" id="KW-1185">Reference proteome</keyword>
<evidence type="ECO:0000256" key="4">
    <source>
        <dbReference type="SAM" id="Coils"/>
    </source>
</evidence>
<dbReference type="InterPro" id="IPR006225">
    <property type="entry name" value="PsdUridine_synth_RluC/D"/>
</dbReference>
<dbReference type="Proteomes" id="UP000689195">
    <property type="component" value="Unassembled WGS sequence"/>
</dbReference>
<dbReference type="InterPro" id="IPR050188">
    <property type="entry name" value="RluA_PseudoU_synthase"/>
</dbReference>
<feature type="coiled-coil region" evidence="4">
    <location>
        <begin position="309"/>
        <end position="336"/>
    </location>
</feature>
<proteinExistence type="inferred from homology"/>
<sequence>MYDNPPEYVKIPPFRFVKPYQHIYKTNVKSRWLGMNLLDAMEKEFRAYTKEYYENAINEGKITINGVKVSPEYKLEHGMQIEHATTRVEPPILDLPIDIVYEDDSFVVVSKPPSMIVHTGGGYHYNCLSAILHFEHGFKDLYVLHRLDRLTSGLLIFSKNRSLAQKFHDANSKLNVQKTYLARVQGNFSDDIQENNKPQYCISMKDAIFACCKEEDVQKLDAKSATTKFKKLWYDPISDSSLLECQPITGRTHQIRVHLADLGHPILNDIGYGGKFIGNEIVNRNFKGLKQESIRQKDVLEGEVVEIIGKKVKLNIQEDEQNKEQQNQEELNIKNQQQQIVHQDGFDVDQKEKVDKQIIQGHQQEQQASQGQQKQEEQLQEDQEQQQQQQEQQQQQQSEQQQQQQQEQQQQQQQQQEQQQEQKQQNNTKIKLHQSQFGNSSLLNDCIAGKEEWDYHKHPLEIYLHSWKYLFNGQEFKSKEPYWYFK</sequence>
<protein>
    <recommendedName>
        <fullName evidence="3">Pseudouridine synthase</fullName>
        <ecNumber evidence="3">5.4.99.-</ecNumber>
    </recommendedName>
</protein>
<dbReference type="EMBL" id="CAJJDO010000131">
    <property type="protein sequence ID" value="CAD8202625.1"/>
    <property type="molecule type" value="Genomic_DNA"/>
</dbReference>
<comment type="catalytic activity">
    <reaction evidence="3">
        <text>a uridine in RNA = a pseudouridine in RNA</text>
        <dbReference type="Rhea" id="RHEA:48348"/>
        <dbReference type="Rhea" id="RHEA-COMP:12068"/>
        <dbReference type="Rhea" id="RHEA-COMP:12069"/>
        <dbReference type="ChEBI" id="CHEBI:65314"/>
        <dbReference type="ChEBI" id="CHEBI:65315"/>
    </reaction>
</comment>
<feature type="domain" description="Pseudouridine synthase RsuA/RluA-like" evidence="6">
    <location>
        <begin position="106"/>
        <end position="260"/>
    </location>
</feature>
<dbReference type="PANTHER" id="PTHR21600:SF40">
    <property type="entry name" value="PSEUDOURIDYLATE SYNTHASE RPUSD2"/>
    <property type="match status" value="1"/>
</dbReference>
<comment type="function">
    <text evidence="3">Responsible for synthesis of pseudouridine from uracil.</text>
</comment>
<dbReference type="AlphaFoldDB" id="A0A8S1XN47"/>
<name>A0A8S1XN47_9CILI</name>
<dbReference type="GO" id="GO:0003723">
    <property type="term" value="F:RNA binding"/>
    <property type="evidence" value="ECO:0007669"/>
    <property type="project" value="UniProtKB-KW"/>
</dbReference>
<comment type="similarity">
    <text evidence="3">Belongs to the pseudouridine synthase RluA family.</text>
</comment>
<dbReference type="Pfam" id="PF00849">
    <property type="entry name" value="PseudoU_synth_2"/>
    <property type="match status" value="1"/>
</dbReference>
<keyword evidence="3" id="KW-0413">Isomerase</keyword>
<dbReference type="PROSITE" id="PS50889">
    <property type="entry name" value="S4"/>
    <property type="match status" value="1"/>
</dbReference>
<dbReference type="GO" id="GO:0009982">
    <property type="term" value="F:pseudouridine synthase activity"/>
    <property type="evidence" value="ECO:0007669"/>
    <property type="project" value="InterPro"/>
</dbReference>
<feature type="region of interest" description="Disordered" evidence="5">
    <location>
        <begin position="349"/>
        <end position="384"/>
    </location>
</feature>
<evidence type="ECO:0000256" key="2">
    <source>
        <dbReference type="PROSITE-ProRule" id="PRU00182"/>
    </source>
</evidence>
<dbReference type="InterPro" id="IPR006145">
    <property type="entry name" value="PsdUridine_synth_RsuA/RluA"/>
</dbReference>
<evidence type="ECO:0000256" key="5">
    <source>
        <dbReference type="SAM" id="MobiDB-lite"/>
    </source>
</evidence>
<evidence type="ECO:0000313" key="8">
    <source>
        <dbReference type="Proteomes" id="UP000689195"/>
    </source>
</evidence>
<dbReference type="GO" id="GO:0000455">
    <property type="term" value="P:enzyme-directed rRNA pseudouridine synthesis"/>
    <property type="evidence" value="ECO:0007669"/>
    <property type="project" value="TreeGrafter"/>
</dbReference>
<dbReference type="InterPro" id="IPR006224">
    <property type="entry name" value="PsdUridine_synth_RluA-like_CS"/>
</dbReference>
<dbReference type="EC" id="5.4.99.-" evidence="3"/>
<gene>
    <name evidence="7" type="ORF">PPENT_87.1.T1310133</name>
</gene>
<organism evidence="7 8">
    <name type="scientific">Paramecium pentaurelia</name>
    <dbReference type="NCBI Taxonomy" id="43138"/>
    <lineage>
        <taxon>Eukaryota</taxon>
        <taxon>Sar</taxon>
        <taxon>Alveolata</taxon>
        <taxon>Ciliophora</taxon>
        <taxon>Intramacronucleata</taxon>
        <taxon>Oligohymenophorea</taxon>
        <taxon>Peniculida</taxon>
        <taxon>Parameciidae</taxon>
        <taxon>Paramecium</taxon>
    </lineage>
</organism>
<evidence type="ECO:0000256" key="1">
    <source>
        <dbReference type="PIRSR" id="PIRSR606225-1"/>
    </source>
</evidence>
<feature type="compositionally biased region" description="Low complexity" evidence="5">
    <location>
        <begin position="363"/>
        <end position="373"/>
    </location>
</feature>
<feature type="active site" evidence="1">
    <location>
        <position position="148"/>
    </location>
</feature>
<dbReference type="PANTHER" id="PTHR21600">
    <property type="entry name" value="MITOCHONDRIAL RNA PSEUDOURIDINE SYNTHASE"/>
    <property type="match status" value="1"/>
</dbReference>
<keyword evidence="4" id="KW-0175">Coiled coil</keyword>
<keyword evidence="2" id="KW-0694">RNA-binding</keyword>
<evidence type="ECO:0000256" key="3">
    <source>
        <dbReference type="RuleBase" id="RU362028"/>
    </source>
</evidence>
<dbReference type="NCBIfam" id="TIGR00005">
    <property type="entry name" value="rluA_subfam"/>
    <property type="match status" value="1"/>
</dbReference>
<reference evidence="7" key="1">
    <citation type="submission" date="2021-01" db="EMBL/GenBank/DDBJ databases">
        <authorList>
            <consortium name="Genoscope - CEA"/>
            <person name="William W."/>
        </authorList>
    </citation>
    <scope>NUCLEOTIDE SEQUENCE</scope>
</reference>
<evidence type="ECO:0000313" key="7">
    <source>
        <dbReference type="EMBL" id="CAD8202625.1"/>
    </source>
</evidence>
<comment type="caution">
    <text evidence="7">The sequence shown here is derived from an EMBL/GenBank/DDBJ whole genome shotgun (WGS) entry which is preliminary data.</text>
</comment>
<evidence type="ECO:0000259" key="6">
    <source>
        <dbReference type="Pfam" id="PF00849"/>
    </source>
</evidence>
<dbReference type="OrthoDB" id="424794at2759"/>
<dbReference type="FunFam" id="3.30.2350.10:FF:000025">
    <property type="entry name" value="Related to DRAP deaminase RIB2"/>
    <property type="match status" value="1"/>
</dbReference>
<accession>A0A8S1XN47</accession>
<dbReference type="PROSITE" id="PS01129">
    <property type="entry name" value="PSI_RLU"/>
    <property type="match status" value="1"/>
</dbReference>